<feature type="domain" description="EF-hand" evidence="2">
    <location>
        <begin position="219"/>
        <end position="254"/>
    </location>
</feature>
<dbReference type="Proteomes" id="UP001472866">
    <property type="component" value="Chromosome 01"/>
</dbReference>
<reference evidence="3 4" key="1">
    <citation type="submission" date="2024-03" db="EMBL/GenBank/DDBJ databases">
        <title>Complete genome sequence of the green alga Chloropicon roscoffensis RCC1871.</title>
        <authorList>
            <person name="Lemieux C."/>
            <person name="Pombert J.-F."/>
            <person name="Otis C."/>
            <person name="Turmel M."/>
        </authorList>
    </citation>
    <scope>NUCLEOTIDE SEQUENCE [LARGE SCALE GENOMIC DNA]</scope>
    <source>
        <strain evidence="3 4">RCC1871</strain>
    </source>
</reference>
<dbReference type="GO" id="GO:0005509">
    <property type="term" value="F:calcium ion binding"/>
    <property type="evidence" value="ECO:0007669"/>
    <property type="project" value="InterPro"/>
</dbReference>
<accession>A0AAX4NXD5</accession>
<keyword evidence="4" id="KW-1185">Reference proteome</keyword>
<dbReference type="InterPro" id="IPR002048">
    <property type="entry name" value="EF_hand_dom"/>
</dbReference>
<name>A0AAX4NXD5_9CHLO</name>
<feature type="compositionally biased region" description="Basic and acidic residues" evidence="1">
    <location>
        <begin position="11"/>
        <end position="23"/>
    </location>
</feature>
<sequence>MGNCCGVPGDAVKDDGTELKERASSMTRSSSSSSSNSMELVDRREEEESTLGVTGSAGAACGMPDDYSNIRQTLAKRGTLSYGAAKMPAAPRNSRDGVFCSPEEKMPLPTLNFKRGKLLYSSVDGSVESDRDVEVGEDSSQLGFARVLEMWQEDKRARKKKRGLLGSLGLKKSAAKGKPGRAGDADGKVMMWETFLRSKKVTETNPAWRHAKQTYTSEKFKDKVEYLFASIDTNGVGFLEKHEFMFMIDGLRGRMHHFLRNTRDLYFTQKQDEVLPADQEFVLSEDFKDSLVGAIQDKLYTWRMTPHAWAVDRDLFENLVTLIFCSTIYLIMTDEEKSQVEVPVAIEFYLLMSAEGIGVPIDQTLLKSASRSSDIGDIDTIATSLFCKAIFSLHLIVPPQSVTYVDETVPEATEEEEAGED</sequence>
<dbReference type="AlphaFoldDB" id="A0AAX4NXD5"/>
<dbReference type="EMBL" id="CP151501">
    <property type="protein sequence ID" value="WZN58613.1"/>
    <property type="molecule type" value="Genomic_DNA"/>
</dbReference>
<feature type="region of interest" description="Disordered" evidence="1">
    <location>
        <begin position="1"/>
        <end position="65"/>
    </location>
</feature>
<proteinExistence type="predicted"/>
<gene>
    <name evidence="3" type="ORF">HKI87_01g01370</name>
</gene>
<protein>
    <submittedName>
        <fullName evidence="3">EF-hand domain-containing protein</fullName>
    </submittedName>
</protein>
<evidence type="ECO:0000313" key="3">
    <source>
        <dbReference type="EMBL" id="WZN58613.1"/>
    </source>
</evidence>
<feature type="compositionally biased region" description="Low complexity" evidence="1">
    <location>
        <begin position="24"/>
        <end position="37"/>
    </location>
</feature>
<dbReference type="PROSITE" id="PS50222">
    <property type="entry name" value="EF_HAND_2"/>
    <property type="match status" value="1"/>
</dbReference>
<evidence type="ECO:0000256" key="1">
    <source>
        <dbReference type="SAM" id="MobiDB-lite"/>
    </source>
</evidence>
<evidence type="ECO:0000259" key="2">
    <source>
        <dbReference type="PROSITE" id="PS50222"/>
    </source>
</evidence>
<organism evidence="3 4">
    <name type="scientific">Chloropicon roscoffensis</name>
    <dbReference type="NCBI Taxonomy" id="1461544"/>
    <lineage>
        <taxon>Eukaryota</taxon>
        <taxon>Viridiplantae</taxon>
        <taxon>Chlorophyta</taxon>
        <taxon>Chloropicophyceae</taxon>
        <taxon>Chloropicales</taxon>
        <taxon>Chloropicaceae</taxon>
        <taxon>Chloropicon</taxon>
    </lineage>
</organism>
<evidence type="ECO:0000313" key="4">
    <source>
        <dbReference type="Proteomes" id="UP001472866"/>
    </source>
</evidence>